<dbReference type="Proteomes" id="UP000030661">
    <property type="component" value="Unassembled WGS sequence"/>
</dbReference>
<reference evidence="6" key="1">
    <citation type="journal article" date="2015" name="PeerJ">
        <title>First genomic representation of candidate bacterial phylum KSB3 points to enhanced environmental sensing as a trigger of wastewater bulking.</title>
        <authorList>
            <person name="Sekiguchi Y."/>
            <person name="Ohashi A."/>
            <person name="Parks D.H."/>
            <person name="Yamauchi T."/>
            <person name="Tyson G.W."/>
            <person name="Hugenholtz P."/>
        </authorList>
    </citation>
    <scope>NUCLEOTIDE SEQUENCE [LARGE SCALE GENOMIC DNA]</scope>
</reference>
<dbReference type="SUPFAM" id="SSF53067">
    <property type="entry name" value="Actin-like ATPase domain"/>
    <property type="match status" value="2"/>
</dbReference>
<evidence type="ECO:0000313" key="6">
    <source>
        <dbReference type="EMBL" id="GAK55599.1"/>
    </source>
</evidence>
<dbReference type="HOGENOM" id="CLU_009281_3_0_0"/>
<dbReference type="Pfam" id="PF00370">
    <property type="entry name" value="FGGY_N"/>
    <property type="match status" value="1"/>
</dbReference>
<proteinExistence type="inferred from homology"/>
<keyword evidence="2" id="KW-0808">Transferase</keyword>
<protein>
    <recommendedName>
        <fullName evidence="8">Xylulose kinase</fullName>
    </recommendedName>
</protein>
<dbReference type="InterPro" id="IPR018485">
    <property type="entry name" value="FGGY_C"/>
</dbReference>
<dbReference type="InterPro" id="IPR043129">
    <property type="entry name" value="ATPase_NBD"/>
</dbReference>
<feature type="domain" description="Carbohydrate kinase FGGY N-terminal" evidence="4">
    <location>
        <begin position="5"/>
        <end position="250"/>
    </location>
</feature>
<name>A0A0S6WAL5_VECG1</name>
<evidence type="ECO:0000313" key="7">
    <source>
        <dbReference type="Proteomes" id="UP000030661"/>
    </source>
</evidence>
<dbReference type="EMBL" id="DF820463">
    <property type="protein sequence ID" value="GAK55599.1"/>
    <property type="molecule type" value="Genomic_DNA"/>
</dbReference>
<accession>A0A0S6WAL5</accession>
<keyword evidence="7" id="KW-1185">Reference proteome</keyword>
<evidence type="ECO:0000259" key="4">
    <source>
        <dbReference type="Pfam" id="PF00370"/>
    </source>
</evidence>
<dbReference type="InterPro" id="IPR018484">
    <property type="entry name" value="FGGY_N"/>
</dbReference>
<dbReference type="InterPro" id="IPR050406">
    <property type="entry name" value="FGGY_Carb_Kinase"/>
</dbReference>
<evidence type="ECO:0000256" key="2">
    <source>
        <dbReference type="ARBA" id="ARBA00022679"/>
    </source>
</evidence>
<dbReference type="PANTHER" id="PTHR43095">
    <property type="entry name" value="SUGAR KINASE"/>
    <property type="match status" value="1"/>
</dbReference>
<dbReference type="AlphaFoldDB" id="A0A0S6WAL5"/>
<organism evidence="6">
    <name type="scientific">Vecturithrix granuli</name>
    <dbReference type="NCBI Taxonomy" id="1499967"/>
    <lineage>
        <taxon>Bacteria</taxon>
        <taxon>Candidatus Moduliflexota</taxon>
        <taxon>Candidatus Vecturitrichia</taxon>
        <taxon>Candidatus Vecturitrichales</taxon>
        <taxon>Candidatus Vecturitrichaceae</taxon>
        <taxon>Candidatus Vecturithrix</taxon>
    </lineage>
</organism>
<evidence type="ECO:0000256" key="3">
    <source>
        <dbReference type="ARBA" id="ARBA00022777"/>
    </source>
</evidence>
<dbReference type="STRING" id="1499967.U27_02433"/>
<dbReference type="InterPro" id="IPR000577">
    <property type="entry name" value="Carb_kinase_FGGY"/>
</dbReference>
<dbReference type="GO" id="GO:0005975">
    <property type="term" value="P:carbohydrate metabolic process"/>
    <property type="evidence" value="ECO:0007669"/>
    <property type="project" value="InterPro"/>
</dbReference>
<evidence type="ECO:0000256" key="1">
    <source>
        <dbReference type="ARBA" id="ARBA00009156"/>
    </source>
</evidence>
<keyword evidence="3" id="KW-0418">Kinase</keyword>
<dbReference type="GO" id="GO:0016301">
    <property type="term" value="F:kinase activity"/>
    <property type="evidence" value="ECO:0007669"/>
    <property type="project" value="UniProtKB-KW"/>
</dbReference>
<comment type="similarity">
    <text evidence="1">Belongs to the FGGY kinase family.</text>
</comment>
<evidence type="ECO:0000259" key="5">
    <source>
        <dbReference type="Pfam" id="PF02782"/>
    </source>
</evidence>
<gene>
    <name evidence="6" type="ORF">U27_02433</name>
</gene>
<dbReference type="Pfam" id="PF02782">
    <property type="entry name" value="FGGY_C"/>
    <property type="match status" value="1"/>
</dbReference>
<dbReference type="Gene3D" id="3.30.420.40">
    <property type="match status" value="2"/>
</dbReference>
<feature type="domain" description="Carbohydrate kinase FGGY C-terminal" evidence="5">
    <location>
        <begin position="263"/>
        <end position="455"/>
    </location>
</feature>
<dbReference type="PIRSF" id="PIRSF000538">
    <property type="entry name" value="GlpK"/>
    <property type="match status" value="1"/>
</dbReference>
<sequence length="518" mass="57434">MNNQYVLGVDSSTSATKVIVFDAQGKTVAEGAHSYPLYAEYPGWVEQEAEDWWEAFKKGCQQVVAHPSLSKNRIAGIGLTHQRFTFVPVDYDLRPLRKAILWNDLRCPKEAEYARQTVGVQKIFERTGYPPGQWTLYKVLWLKNNEPQLYEQIYKIVLVPDYLIYKLTGNLVMAEGSGTMTGALDIANPKQWAMDIISALGIREDIWVEKILPGAAVAGYVTREAALETGLPEGLPVFTGAGDQPCGSLGAGVTEVGELGINGGTSCSNEFVVGKLPERKAPNYFIEISPSGDYIVENDIPSGGSAVMNWYKNNFGAYEIQRAAQEQKNVWDLIYGQVGESPAGNRGLMIVPYLQGVYGPYWDQHARAVFFGLQTDHGRPHFIRGLLEGVAYEARREVEMMEEGSGTQVELIKMYGGSARSDHWNQIFADMFNKPLHVPETAETTALGAAISAAVGSGLYPDFHKAVTAMVSIKKSYTPNAKNALRYEKFYRGVYVKLYESVREFTHTIAAINEEFGE</sequence>
<dbReference type="CDD" id="cd07779">
    <property type="entry name" value="ASKHA_NBD_FGGY_YgcE-like"/>
    <property type="match status" value="1"/>
</dbReference>
<dbReference type="PANTHER" id="PTHR43095:SF5">
    <property type="entry name" value="XYLULOSE KINASE"/>
    <property type="match status" value="1"/>
</dbReference>
<dbReference type="eggNOG" id="COG1070">
    <property type="taxonomic scope" value="Bacteria"/>
</dbReference>
<evidence type="ECO:0008006" key="8">
    <source>
        <dbReference type="Google" id="ProtNLM"/>
    </source>
</evidence>